<feature type="domain" description="RNA polymerase sigma-70" evidence="8">
    <location>
        <begin position="335"/>
        <end position="361"/>
    </location>
</feature>
<protein>
    <recommendedName>
        <fullName evidence="5">RNA polymerase sigma factor</fullName>
    </recommendedName>
</protein>
<evidence type="ECO:0000313" key="10">
    <source>
        <dbReference type="Proteomes" id="UP000243528"/>
    </source>
</evidence>
<evidence type="ECO:0000256" key="4">
    <source>
        <dbReference type="ARBA" id="ARBA00023163"/>
    </source>
</evidence>
<evidence type="ECO:0000256" key="6">
    <source>
        <dbReference type="SAM" id="MobiDB-lite"/>
    </source>
</evidence>
<keyword evidence="1 5" id="KW-0805">Transcription regulation</keyword>
<dbReference type="InterPro" id="IPR000943">
    <property type="entry name" value="RNA_pol_sigma70"/>
</dbReference>
<dbReference type="InterPro" id="IPR036388">
    <property type="entry name" value="WH-like_DNA-bd_sf"/>
</dbReference>
<dbReference type="CDD" id="cd06171">
    <property type="entry name" value="Sigma70_r4"/>
    <property type="match status" value="1"/>
</dbReference>
<dbReference type="PROSITE" id="PS00716">
    <property type="entry name" value="SIGMA70_2"/>
    <property type="match status" value="1"/>
</dbReference>
<comment type="function">
    <text evidence="5">Sigma factors are initiation factors that promote the attachment of RNA polymerase to specific initiation sites and are then released.</text>
</comment>
<keyword evidence="3 5" id="KW-0238">DNA-binding</keyword>
<evidence type="ECO:0000313" key="9">
    <source>
        <dbReference type="EMBL" id="PSL08381.1"/>
    </source>
</evidence>
<dbReference type="RefSeq" id="WP_129710817.1">
    <property type="nucleotide sequence ID" value="NZ_ML142897.1"/>
</dbReference>
<dbReference type="SUPFAM" id="SSF88659">
    <property type="entry name" value="Sigma3 and sigma4 domains of RNA polymerase sigma factors"/>
    <property type="match status" value="1"/>
</dbReference>
<dbReference type="SUPFAM" id="SSF88946">
    <property type="entry name" value="Sigma2 domain of RNA polymerase sigma factors"/>
    <property type="match status" value="1"/>
</dbReference>
<organism evidence="9 10">
    <name type="scientific">Haloactinopolyspora alba</name>
    <dbReference type="NCBI Taxonomy" id="648780"/>
    <lineage>
        <taxon>Bacteria</taxon>
        <taxon>Bacillati</taxon>
        <taxon>Actinomycetota</taxon>
        <taxon>Actinomycetes</taxon>
        <taxon>Jiangellales</taxon>
        <taxon>Jiangellaceae</taxon>
        <taxon>Haloactinopolyspora</taxon>
    </lineage>
</organism>
<dbReference type="InterPro" id="IPR014284">
    <property type="entry name" value="RNA_pol_sigma-70_dom"/>
</dbReference>
<dbReference type="InterPro" id="IPR013324">
    <property type="entry name" value="RNA_pol_sigma_r3/r4-like"/>
</dbReference>
<name>A0A2P8EFY7_9ACTN</name>
<keyword evidence="4 5" id="KW-0804">Transcription</keyword>
<dbReference type="PANTHER" id="PTHR30603">
    <property type="entry name" value="RNA POLYMERASE SIGMA FACTOR RPO"/>
    <property type="match status" value="1"/>
</dbReference>
<dbReference type="Pfam" id="PF04542">
    <property type="entry name" value="Sigma70_r2"/>
    <property type="match status" value="1"/>
</dbReference>
<keyword evidence="2 5" id="KW-0731">Sigma factor</keyword>
<dbReference type="InterPro" id="IPR050239">
    <property type="entry name" value="Sigma-70_RNA_pol_init_factors"/>
</dbReference>
<dbReference type="AlphaFoldDB" id="A0A2P8EFY7"/>
<dbReference type="Gene3D" id="1.10.601.10">
    <property type="entry name" value="RNA Polymerase Primary Sigma Factor"/>
    <property type="match status" value="1"/>
</dbReference>
<gene>
    <name evidence="9" type="ORF">CLV30_101353</name>
</gene>
<comment type="similarity">
    <text evidence="5">Belongs to the sigma-70 factor family.</text>
</comment>
<comment type="caution">
    <text evidence="9">The sequence shown here is derived from an EMBL/GenBank/DDBJ whole genome shotgun (WGS) entry which is preliminary data.</text>
</comment>
<dbReference type="Pfam" id="PF04545">
    <property type="entry name" value="Sigma70_r4"/>
    <property type="match status" value="1"/>
</dbReference>
<evidence type="ECO:0000259" key="7">
    <source>
        <dbReference type="PROSITE" id="PS00715"/>
    </source>
</evidence>
<evidence type="ECO:0000256" key="2">
    <source>
        <dbReference type="ARBA" id="ARBA00023082"/>
    </source>
</evidence>
<dbReference type="GO" id="GO:0006352">
    <property type="term" value="P:DNA-templated transcription initiation"/>
    <property type="evidence" value="ECO:0007669"/>
    <property type="project" value="InterPro"/>
</dbReference>
<dbReference type="PRINTS" id="PR00046">
    <property type="entry name" value="SIGMA70FCT"/>
</dbReference>
<dbReference type="InterPro" id="IPR013325">
    <property type="entry name" value="RNA_pol_sigma_r2"/>
</dbReference>
<accession>A0A2P8EFY7</accession>
<feature type="region of interest" description="Disordered" evidence="6">
    <location>
        <begin position="1"/>
        <end position="31"/>
    </location>
</feature>
<dbReference type="Pfam" id="PF00140">
    <property type="entry name" value="Sigma70_r1_2"/>
    <property type="match status" value="1"/>
</dbReference>
<dbReference type="NCBIfam" id="TIGR02937">
    <property type="entry name" value="sigma70-ECF"/>
    <property type="match status" value="1"/>
</dbReference>
<dbReference type="GO" id="GO:0003677">
    <property type="term" value="F:DNA binding"/>
    <property type="evidence" value="ECO:0007669"/>
    <property type="project" value="UniProtKB-KW"/>
</dbReference>
<evidence type="ECO:0000259" key="8">
    <source>
        <dbReference type="PROSITE" id="PS00716"/>
    </source>
</evidence>
<dbReference type="PANTHER" id="PTHR30603:SF60">
    <property type="entry name" value="RNA POLYMERASE SIGMA FACTOR RPOD"/>
    <property type="match status" value="1"/>
</dbReference>
<dbReference type="Proteomes" id="UP000243528">
    <property type="component" value="Unassembled WGS sequence"/>
</dbReference>
<keyword evidence="10" id="KW-1185">Reference proteome</keyword>
<feature type="compositionally biased region" description="Basic and acidic residues" evidence="6">
    <location>
        <begin position="1"/>
        <end position="16"/>
    </location>
</feature>
<proteinExistence type="inferred from homology"/>
<dbReference type="InterPro" id="IPR007627">
    <property type="entry name" value="RNA_pol_sigma70_r2"/>
</dbReference>
<dbReference type="InterPro" id="IPR009042">
    <property type="entry name" value="RNA_pol_sigma70_r1_2"/>
</dbReference>
<dbReference type="PROSITE" id="PS00715">
    <property type="entry name" value="SIGMA70_1"/>
    <property type="match status" value="1"/>
</dbReference>
<evidence type="ECO:0000256" key="5">
    <source>
        <dbReference type="RuleBase" id="RU362124"/>
    </source>
</evidence>
<evidence type="ECO:0000256" key="1">
    <source>
        <dbReference type="ARBA" id="ARBA00023015"/>
    </source>
</evidence>
<sequence length="368" mass="40792">MTRMFEHRASRRDRPQLARGGTGLHARARRRGGSYVRHRFRWPYPVRGRPESERCAPRASRDADGAGTEWIVSGDAAADYLRQVRRHPLLDAADEVDLAKRIEAGMFAEYLAAAPGVVGPHRQRELAAVAEDGRRARDRLVTSNLRLVVSVAKRYQGRGLDLLDLIQEGNVGLIRAVERFDHTRGTRFSTYATWWIRQAVVRALTDQSRAIRVPAYMTAVISRVEGRVAELRRRGAAWTDSSLAADLGLDERTVRRALARGRVQPVAARRVDPAAAGSGEFRPEHGVRAVPDFSAGVDAEIDVAASLRQVAAALGPRSADVLVRRFGLDGTAPRTLAEIGSVYGITRERVRQIERRALAHLRQQWGSG</sequence>
<dbReference type="OrthoDB" id="9809557at2"/>
<dbReference type="EMBL" id="PYGE01000001">
    <property type="protein sequence ID" value="PSL08381.1"/>
    <property type="molecule type" value="Genomic_DNA"/>
</dbReference>
<dbReference type="FunFam" id="1.10.601.10:FF:000001">
    <property type="entry name" value="RNA polymerase sigma factor SigA"/>
    <property type="match status" value="1"/>
</dbReference>
<dbReference type="InterPro" id="IPR007630">
    <property type="entry name" value="RNA_pol_sigma70_r4"/>
</dbReference>
<dbReference type="Gene3D" id="1.10.10.10">
    <property type="entry name" value="Winged helix-like DNA-binding domain superfamily/Winged helix DNA-binding domain"/>
    <property type="match status" value="1"/>
</dbReference>
<dbReference type="GO" id="GO:0016987">
    <property type="term" value="F:sigma factor activity"/>
    <property type="evidence" value="ECO:0007669"/>
    <property type="project" value="UniProtKB-KW"/>
</dbReference>
<evidence type="ECO:0000256" key="3">
    <source>
        <dbReference type="ARBA" id="ARBA00023125"/>
    </source>
</evidence>
<feature type="domain" description="RNA polymerase sigma-70" evidence="7">
    <location>
        <begin position="164"/>
        <end position="177"/>
    </location>
</feature>
<reference evidence="9 10" key="1">
    <citation type="submission" date="2018-03" db="EMBL/GenBank/DDBJ databases">
        <title>Genomic Encyclopedia of Archaeal and Bacterial Type Strains, Phase II (KMG-II): from individual species to whole genera.</title>
        <authorList>
            <person name="Goeker M."/>
        </authorList>
    </citation>
    <scope>NUCLEOTIDE SEQUENCE [LARGE SCALE GENOMIC DNA]</scope>
    <source>
        <strain evidence="9 10">DSM 45211</strain>
    </source>
</reference>